<evidence type="ECO:0000313" key="2">
    <source>
        <dbReference type="Proteomes" id="UP000694904"/>
    </source>
</evidence>
<feature type="compositionally biased region" description="Acidic residues" evidence="1">
    <location>
        <begin position="83"/>
        <end position="92"/>
    </location>
</feature>
<gene>
    <name evidence="3" type="primary">LOC108620035</name>
</gene>
<evidence type="ECO:0000313" key="3">
    <source>
        <dbReference type="RefSeq" id="XP_017872385.1"/>
    </source>
</evidence>
<name>A0ABM1PYU9_DROAR</name>
<sequence>MPFICSGCIGLGLPASQVSHSIQFAFEQPKTNFQYNASIDTAATAAVPNLSYSRTLVARSPCRHHHQHRHHHHRHHHHHGAAADDDVDDDDEQGKAAAAAAAAAEEEEDVASRWVRH</sequence>
<evidence type="ECO:0000256" key="1">
    <source>
        <dbReference type="SAM" id="MobiDB-lite"/>
    </source>
</evidence>
<dbReference type="Proteomes" id="UP000694904">
    <property type="component" value="Chromosome X"/>
</dbReference>
<feature type="compositionally biased region" description="Basic residues" evidence="1">
    <location>
        <begin position="61"/>
        <end position="80"/>
    </location>
</feature>
<reference evidence="3" key="3">
    <citation type="submission" date="2025-08" db="UniProtKB">
        <authorList>
            <consortium name="RefSeq"/>
        </authorList>
    </citation>
    <scope>IDENTIFICATION</scope>
    <source>
        <tissue evidence="3">Whole organism</tissue>
    </source>
</reference>
<protein>
    <submittedName>
        <fullName evidence="3">Nuclear cap-binding protein subunit 2-like</fullName>
    </submittedName>
</protein>
<proteinExistence type="predicted"/>
<accession>A0ABM1PYU9</accession>
<reference evidence="2" key="1">
    <citation type="journal article" date="1997" name="Nucleic Acids Res.">
        <title>tRNAscan-SE: a program for improved detection of transfer RNA genes in genomic sequence.</title>
        <authorList>
            <person name="Lowe T.M."/>
            <person name="Eddy S.R."/>
        </authorList>
    </citation>
    <scope>NUCLEOTIDE SEQUENCE [LARGE SCALE GENOMIC DNA]</scope>
</reference>
<feature type="region of interest" description="Disordered" evidence="1">
    <location>
        <begin position="61"/>
        <end position="117"/>
    </location>
</feature>
<keyword evidence="2" id="KW-1185">Reference proteome</keyword>
<organism evidence="2 3">
    <name type="scientific">Drosophila arizonae</name>
    <name type="common">Fruit fly</name>
    <dbReference type="NCBI Taxonomy" id="7263"/>
    <lineage>
        <taxon>Eukaryota</taxon>
        <taxon>Metazoa</taxon>
        <taxon>Ecdysozoa</taxon>
        <taxon>Arthropoda</taxon>
        <taxon>Hexapoda</taxon>
        <taxon>Insecta</taxon>
        <taxon>Pterygota</taxon>
        <taxon>Neoptera</taxon>
        <taxon>Endopterygota</taxon>
        <taxon>Diptera</taxon>
        <taxon>Brachycera</taxon>
        <taxon>Muscomorpha</taxon>
        <taxon>Ephydroidea</taxon>
        <taxon>Drosophilidae</taxon>
        <taxon>Drosophila</taxon>
    </lineage>
</organism>
<dbReference type="GeneID" id="108620035"/>
<reference evidence="2" key="2">
    <citation type="journal article" date="2016" name="G3 (Bethesda)">
        <title>Genome Evolution in Three Species of Cactophilic Drosophila.</title>
        <authorList>
            <person name="Sanchez-Flores A."/>
            <person name="Penazola F."/>
            <person name="Carpinteyro-Ponce J."/>
            <person name="Nazario-Yepiz N."/>
            <person name="Abreu-Goodger C."/>
            <person name="Machado C.A."/>
            <person name="Markow T.A."/>
        </authorList>
    </citation>
    <scope>NUCLEOTIDE SEQUENCE [LARGE SCALE GENOMIC DNA]</scope>
</reference>
<dbReference type="RefSeq" id="XP_017872385.1">
    <property type="nucleotide sequence ID" value="XM_018016896.1"/>
</dbReference>